<proteinExistence type="predicted"/>
<dbReference type="AlphaFoldDB" id="Q0C8G0"/>
<sequence length="107" mass="11230">MGRARSEPSPGRPVPLDVTADRLNFPNHASPGIPGASGRSPLGWERFLEGNHPPPPASPAQVATTHAPGAMVLPFDFRRPSGGMGPGLLVIGFPSTSVSDPSCRRWI</sequence>
<evidence type="ECO:0000313" key="3">
    <source>
        <dbReference type="Proteomes" id="UP000007963"/>
    </source>
</evidence>
<name>Q0C8G0_ASPTN</name>
<dbReference type="EMBL" id="CH476609">
    <property type="protein sequence ID" value="EAU29473.1"/>
    <property type="molecule type" value="Genomic_DNA"/>
</dbReference>
<dbReference type="RefSeq" id="XP_001209326.1">
    <property type="nucleotide sequence ID" value="XM_001209326.1"/>
</dbReference>
<dbReference type="HOGENOM" id="CLU_2209492_0_0_1"/>
<dbReference type="GeneID" id="4319405"/>
<feature type="region of interest" description="Disordered" evidence="1">
    <location>
        <begin position="1"/>
        <end position="65"/>
    </location>
</feature>
<evidence type="ECO:0000256" key="1">
    <source>
        <dbReference type="SAM" id="MobiDB-lite"/>
    </source>
</evidence>
<dbReference type="Proteomes" id="UP000007963">
    <property type="component" value="Unassembled WGS sequence"/>
</dbReference>
<dbReference type="VEuPathDB" id="FungiDB:ATEG_10024"/>
<accession>Q0C8G0</accession>
<protein>
    <submittedName>
        <fullName evidence="2">Uncharacterized protein</fullName>
    </submittedName>
</protein>
<organism evidence="2 3">
    <name type="scientific">Aspergillus terreus (strain NIH 2624 / FGSC A1156)</name>
    <dbReference type="NCBI Taxonomy" id="341663"/>
    <lineage>
        <taxon>Eukaryota</taxon>
        <taxon>Fungi</taxon>
        <taxon>Dikarya</taxon>
        <taxon>Ascomycota</taxon>
        <taxon>Pezizomycotina</taxon>
        <taxon>Eurotiomycetes</taxon>
        <taxon>Eurotiomycetidae</taxon>
        <taxon>Eurotiales</taxon>
        <taxon>Aspergillaceae</taxon>
        <taxon>Aspergillus</taxon>
        <taxon>Aspergillus subgen. Circumdati</taxon>
    </lineage>
</organism>
<evidence type="ECO:0000313" key="2">
    <source>
        <dbReference type="EMBL" id="EAU29473.1"/>
    </source>
</evidence>
<gene>
    <name evidence="2" type="ORF">ATEG_10024</name>
</gene>
<reference evidence="3" key="1">
    <citation type="submission" date="2005-09" db="EMBL/GenBank/DDBJ databases">
        <title>Annotation of the Aspergillus terreus NIH2624 genome.</title>
        <authorList>
            <person name="Birren B.W."/>
            <person name="Lander E.S."/>
            <person name="Galagan J.E."/>
            <person name="Nusbaum C."/>
            <person name="Devon K."/>
            <person name="Henn M."/>
            <person name="Ma L.-J."/>
            <person name="Jaffe D.B."/>
            <person name="Butler J."/>
            <person name="Alvarez P."/>
            <person name="Gnerre S."/>
            <person name="Grabherr M."/>
            <person name="Kleber M."/>
            <person name="Mauceli E.W."/>
            <person name="Brockman W."/>
            <person name="Rounsley S."/>
            <person name="Young S.K."/>
            <person name="LaButti K."/>
            <person name="Pushparaj V."/>
            <person name="DeCaprio D."/>
            <person name="Crawford M."/>
            <person name="Koehrsen M."/>
            <person name="Engels R."/>
            <person name="Montgomery P."/>
            <person name="Pearson M."/>
            <person name="Howarth C."/>
            <person name="Larson L."/>
            <person name="Luoma S."/>
            <person name="White J."/>
            <person name="Alvarado L."/>
            <person name="Kodira C.D."/>
            <person name="Zeng Q."/>
            <person name="Oleary S."/>
            <person name="Yandava C."/>
            <person name="Denning D.W."/>
            <person name="Nierman W.C."/>
            <person name="Milne T."/>
            <person name="Madden K."/>
        </authorList>
    </citation>
    <scope>NUCLEOTIDE SEQUENCE [LARGE SCALE GENOMIC DNA]</scope>
    <source>
        <strain evidence="3">NIH 2624 / FGSC A1156</strain>
    </source>
</reference>